<feature type="domain" description="UspA" evidence="2">
    <location>
        <begin position="218"/>
        <end position="271"/>
    </location>
</feature>
<evidence type="ECO:0000259" key="2">
    <source>
        <dbReference type="Pfam" id="PF00582"/>
    </source>
</evidence>
<accession>A0ABQ3G2X1</accession>
<name>A0ABQ3G2X1_9BURK</name>
<gene>
    <name evidence="3" type="ORF">GCM10007320_31030</name>
</gene>
<dbReference type="EMBL" id="BMYK01000008">
    <property type="protein sequence ID" value="GHC85754.1"/>
    <property type="molecule type" value="Genomic_DNA"/>
</dbReference>
<dbReference type="SUPFAM" id="SSF52402">
    <property type="entry name" value="Adenine nucleotide alpha hydrolases-like"/>
    <property type="match status" value="2"/>
</dbReference>
<dbReference type="PRINTS" id="PR01438">
    <property type="entry name" value="UNVRSLSTRESS"/>
</dbReference>
<keyword evidence="4" id="KW-1185">Reference proteome</keyword>
<feature type="domain" description="UspA" evidence="2">
    <location>
        <begin position="5"/>
        <end position="117"/>
    </location>
</feature>
<reference evidence="4" key="1">
    <citation type="journal article" date="2019" name="Int. J. Syst. Evol. Microbiol.">
        <title>The Global Catalogue of Microorganisms (GCM) 10K type strain sequencing project: providing services to taxonomists for standard genome sequencing and annotation.</title>
        <authorList>
            <consortium name="The Broad Institute Genomics Platform"/>
            <consortium name="The Broad Institute Genome Sequencing Center for Infectious Disease"/>
            <person name="Wu L."/>
            <person name="Ma J."/>
        </authorList>
    </citation>
    <scope>NUCLEOTIDE SEQUENCE [LARGE SCALE GENOMIC DNA]</scope>
    <source>
        <strain evidence="4">KCTC 23314</strain>
    </source>
</reference>
<comment type="similarity">
    <text evidence="1">Belongs to the universal stress protein A family.</text>
</comment>
<protein>
    <recommendedName>
        <fullName evidence="2">UspA domain-containing protein</fullName>
    </recommendedName>
</protein>
<dbReference type="PANTHER" id="PTHR46268">
    <property type="entry name" value="STRESS RESPONSE PROTEIN NHAX"/>
    <property type="match status" value="1"/>
</dbReference>
<organism evidence="3 4">
    <name type="scientific">Pseudorhodoferax aquiterrae</name>
    <dbReference type="NCBI Taxonomy" id="747304"/>
    <lineage>
        <taxon>Bacteria</taxon>
        <taxon>Pseudomonadati</taxon>
        <taxon>Pseudomonadota</taxon>
        <taxon>Betaproteobacteria</taxon>
        <taxon>Burkholderiales</taxon>
        <taxon>Comamonadaceae</taxon>
    </lineage>
</organism>
<evidence type="ECO:0000256" key="1">
    <source>
        <dbReference type="ARBA" id="ARBA00008791"/>
    </source>
</evidence>
<dbReference type="CDD" id="cd00293">
    <property type="entry name" value="USP-like"/>
    <property type="match status" value="1"/>
</dbReference>
<dbReference type="RefSeq" id="WP_189687847.1">
    <property type="nucleotide sequence ID" value="NZ_BMYK01000008.1"/>
</dbReference>
<dbReference type="InterPro" id="IPR006015">
    <property type="entry name" value="Universal_stress_UspA"/>
</dbReference>
<dbReference type="Pfam" id="PF00582">
    <property type="entry name" value="Usp"/>
    <property type="match status" value="2"/>
</dbReference>
<comment type="caution">
    <text evidence="3">The sequence shown here is derived from an EMBL/GenBank/DDBJ whole genome shotgun (WGS) entry which is preliminary data.</text>
</comment>
<sequence>MTVIQSILLHLDSSALCAERARIAHRLAQQFSAQVSAVYSVTPSVLRYPMGLDGPAGALGLEEYDAQCRRDAGRLLRDVDANVERMRWEDVPGDAIAEFERRAFYADLVVLGQRANDSALAAQTPADFVPRLVVHSGRPCLVVPCVGSFPVVGRTVVIAWKQTREAAQAVTASLPWLRTAQAVHALGYGEGAADPLTRLQAYLQGHHVNITIHPDPGRDVDVGEDLLSRSADLAADLMVMGCYGRSRAREWVLGGVSRSVLRGMTIPVLMAH</sequence>
<proteinExistence type="inferred from homology"/>
<dbReference type="Gene3D" id="3.40.50.12370">
    <property type="match status" value="1"/>
</dbReference>
<dbReference type="Proteomes" id="UP000626210">
    <property type="component" value="Unassembled WGS sequence"/>
</dbReference>
<evidence type="ECO:0000313" key="4">
    <source>
        <dbReference type="Proteomes" id="UP000626210"/>
    </source>
</evidence>
<evidence type="ECO:0000313" key="3">
    <source>
        <dbReference type="EMBL" id="GHC85754.1"/>
    </source>
</evidence>
<dbReference type="PANTHER" id="PTHR46268:SF15">
    <property type="entry name" value="UNIVERSAL STRESS PROTEIN HP_0031"/>
    <property type="match status" value="1"/>
</dbReference>
<dbReference type="InterPro" id="IPR006016">
    <property type="entry name" value="UspA"/>
</dbReference>